<accession>A0A0N5B4J9</accession>
<proteinExistence type="predicted"/>
<feature type="chain" id="PRO_5005893732" evidence="1">
    <location>
        <begin position="22"/>
        <end position="129"/>
    </location>
</feature>
<evidence type="ECO:0000313" key="3">
    <source>
        <dbReference type="WBParaSite" id="SPAL_0000100000.1"/>
    </source>
</evidence>
<protein>
    <submittedName>
        <fullName evidence="3">Uncharacterized protein</fullName>
    </submittedName>
</protein>
<dbReference type="WBParaSite" id="SPAL_0000100000.1">
    <property type="protein sequence ID" value="SPAL_0000100000.1"/>
    <property type="gene ID" value="SPAL_0000100000"/>
</dbReference>
<feature type="signal peptide" evidence="1">
    <location>
        <begin position="1"/>
        <end position="21"/>
    </location>
</feature>
<keyword evidence="2" id="KW-1185">Reference proteome</keyword>
<keyword evidence="1" id="KW-0732">Signal</keyword>
<evidence type="ECO:0000256" key="1">
    <source>
        <dbReference type="SAM" id="SignalP"/>
    </source>
</evidence>
<dbReference type="AlphaFoldDB" id="A0A0N5B4J9"/>
<sequence>MVKIYSIFLFLILFLNTFICSLFENEVIVRGIAVCYERDFRGPSYIKISLLDKEIFRDYYMGTEIYYFLDYPDIDFTISGSADELSPLDPYIIYECYCGNHIKVREVRLYEHGVNRRNSIYYIKIDCSQ</sequence>
<dbReference type="Proteomes" id="UP000046392">
    <property type="component" value="Unplaced"/>
</dbReference>
<evidence type="ECO:0000313" key="2">
    <source>
        <dbReference type="Proteomes" id="UP000046392"/>
    </source>
</evidence>
<reference evidence="3" key="1">
    <citation type="submission" date="2017-02" db="UniProtKB">
        <authorList>
            <consortium name="WormBaseParasite"/>
        </authorList>
    </citation>
    <scope>IDENTIFICATION</scope>
</reference>
<name>A0A0N5B4J9_STREA</name>
<organism evidence="2 3">
    <name type="scientific">Strongyloides papillosus</name>
    <name type="common">Intestinal threadworm</name>
    <dbReference type="NCBI Taxonomy" id="174720"/>
    <lineage>
        <taxon>Eukaryota</taxon>
        <taxon>Metazoa</taxon>
        <taxon>Ecdysozoa</taxon>
        <taxon>Nematoda</taxon>
        <taxon>Chromadorea</taxon>
        <taxon>Rhabditida</taxon>
        <taxon>Tylenchina</taxon>
        <taxon>Panagrolaimomorpha</taxon>
        <taxon>Strongyloidoidea</taxon>
        <taxon>Strongyloididae</taxon>
        <taxon>Strongyloides</taxon>
    </lineage>
</organism>